<protein>
    <submittedName>
        <fullName evidence="1">Uncharacterized protein</fullName>
    </submittedName>
</protein>
<gene>
    <name evidence="1" type="ORF">RM545_07330</name>
</gene>
<evidence type="ECO:0000313" key="1">
    <source>
        <dbReference type="EMBL" id="MDT0646496.1"/>
    </source>
</evidence>
<dbReference type="Proteomes" id="UP001245285">
    <property type="component" value="Unassembled WGS sequence"/>
</dbReference>
<dbReference type="RefSeq" id="WP_311494664.1">
    <property type="nucleotide sequence ID" value="NZ_JAVRHO010000008.1"/>
</dbReference>
<accession>A0ABU3CJL0</accession>
<organism evidence="1 2">
    <name type="scientific">Autumnicola lenta</name>
    <dbReference type="NCBI Taxonomy" id="3075593"/>
    <lineage>
        <taxon>Bacteria</taxon>
        <taxon>Pseudomonadati</taxon>
        <taxon>Bacteroidota</taxon>
        <taxon>Flavobacteriia</taxon>
        <taxon>Flavobacteriales</taxon>
        <taxon>Flavobacteriaceae</taxon>
        <taxon>Autumnicola</taxon>
    </lineage>
</organism>
<dbReference type="EMBL" id="JAVRHO010000008">
    <property type="protein sequence ID" value="MDT0646496.1"/>
    <property type="molecule type" value="Genomic_DNA"/>
</dbReference>
<comment type="caution">
    <text evidence="1">The sequence shown here is derived from an EMBL/GenBank/DDBJ whole genome shotgun (WGS) entry which is preliminary data.</text>
</comment>
<name>A0ABU3CJL0_9FLAO</name>
<keyword evidence="2" id="KW-1185">Reference proteome</keyword>
<reference evidence="1 2" key="1">
    <citation type="submission" date="2023-09" db="EMBL/GenBank/DDBJ databases">
        <authorList>
            <person name="Rey-Velasco X."/>
        </authorList>
    </citation>
    <scope>NUCLEOTIDE SEQUENCE [LARGE SCALE GENOMIC DNA]</scope>
    <source>
        <strain evidence="1 2">F260</strain>
    </source>
</reference>
<sequence length="70" mass="8408">MIYLNFSDLSEGAQNRLLENFKKDVERKFGDDIRNYAKEHCANFEVMIEEEALRNLYSYTYKFNIEKSSK</sequence>
<evidence type="ECO:0000313" key="2">
    <source>
        <dbReference type="Proteomes" id="UP001245285"/>
    </source>
</evidence>
<proteinExistence type="predicted"/>